<name>A0ABU6JZ39_9RHOO</name>
<dbReference type="Gene3D" id="1.10.3210.10">
    <property type="entry name" value="Hypothetical protein af1432"/>
    <property type="match status" value="2"/>
</dbReference>
<dbReference type="EMBL" id="JAYXHS010000001">
    <property type="protein sequence ID" value="MEC5384614.1"/>
    <property type="molecule type" value="Genomic_DNA"/>
</dbReference>
<dbReference type="RefSeq" id="WP_327597587.1">
    <property type="nucleotide sequence ID" value="NZ_JAYXHS010000001.1"/>
</dbReference>
<dbReference type="PANTHER" id="PTHR43155">
    <property type="entry name" value="CYCLIC DI-GMP PHOSPHODIESTERASE PA4108-RELATED"/>
    <property type="match status" value="1"/>
</dbReference>
<comment type="caution">
    <text evidence="4">The sequence shown here is derived from an EMBL/GenBank/DDBJ whole genome shotgun (WGS) entry which is preliminary data.</text>
</comment>
<accession>A0ABU6JZ39</accession>
<dbReference type="CDD" id="cd00077">
    <property type="entry name" value="HDc"/>
    <property type="match status" value="1"/>
</dbReference>
<protein>
    <submittedName>
        <fullName evidence="4">HD domain-containing phosphohydrolase</fullName>
    </submittedName>
</protein>
<dbReference type="InterPro" id="IPR003660">
    <property type="entry name" value="HAMP_dom"/>
</dbReference>
<dbReference type="PANTHER" id="PTHR43155:SF2">
    <property type="entry name" value="CYCLIC DI-GMP PHOSPHODIESTERASE PA4108"/>
    <property type="match status" value="1"/>
</dbReference>
<dbReference type="Proteomes" id="UP001331561">
    <property type="component" value="Unassembled WGS sequence"/>
</dbReference>
<dbReference type="SUPFAM" id="SSF55781">
    <property type="entry name" value="GAF domain-like"/>
    <property type="match status" value="1"/>
</dbReference>
<dbReference type="InterPro" id="IPR037522">
    <property type="entry name" value="HD_GYP_dom"/>
</dbReference>
<dbReference type="InterPro" id="IPR003607">
    <property type="entry name" value="HD/PDEase_dom"/>
</dbReference>
<evidence type="ECO:0000259" key="2">
    <source>
        <dbReference type="PROSITE" id="PS50885"/>
    </source>
</evidence>
<dbReference type="InterPro" id="IPR029016">
    <property type="entry name" value="GAF-like_dom_sf"/>
</dbReference>
<gene>
    <name evidence="4" type="ORF">VVD49_02710</name>
</gene>
<evidence type="ECO:0000256" key="1">
    <source>
        <dbReference type="SAM" id="Phobius"/>
    </source>
</evidence>
<dbReference type="PROSITE" id="PS51832">
    <property type="entry name" value="HD_GYP"/>
    <property type="match status" value="1"/>
</dbReference>
<proteinExistence type="predicted"/>
<dbReference type="SMART" id="SM00471">
    <property type="entry name" value="HDc"/>
    <property type="match status" value="1"/>
</dbReference>
<evidence type="ECO:0000259" key="3">
    <source>
        <dbReference type="PROSITE" id="PS51832"/>
    </source>
</evidence>
<keyword evidence="1" id="KW-0472">Membrane</keyword>
<dbReference type="SUPFAM" id="SSF109604">
    <property type="entry name" value="HD-domain/PDEase-like"/>
    <property type="match status" value="2"/>
</dbReference>
<feature type="transmembrane region" description="Helical" evidence="1">
    <location>
        <begin position="20"/>
        <end position="43"/>
    </location>
</feature>
<feature type="domain" description="HAMP" evidence="2">
    <location>
        <begin position="377"/>
        <end position="430"/>
    </location>
</feature>
<sequence>MAFGKPAAAAQGERWKIPLHVVTSVGTIALLVIVASVLAWHAYNGTRKVLLSSVDESITHVSRVLRDRIDSILQPAENQIDLLANYDIARAHTPEQRLAALPVMRSAIASNPLLDAIYAGYPNGEFILFRPLRTPALKQMFRAPQQAELLVQTQTAQADGRNAGEYRYYDSKGQLLQLEARNDYVYDPRIRPWYISAVASAQSVMVEPYIFSTTRAIGSSLALRTSEPGVVVGLDVTLASLTHEIAALRVTPGTRIVVVDSGNYVVTSDNGPRDIVVDASGKPIPQKVEAIETPALGAAAGLPVRDIQRQHQRIQGSDWELVSMPITLRAHGKALRLLMAVPHAELFREARTLLRRQLMLTLLLILASAPAGYWLTQQLAKPLRSLAHDTRSVSSFDFASSNVRRSRIAEVDMLATATMQMKSTISRFIDVSAALNSETSLERLLEVVLGDVIATTHARSGALYLYDPDTKTLVRSQEQLTAAAHASHAETLSAASHPSHPATQLVANRRSIVGVAEADGPQLVAVALETLGKDFVGAIVLELPQSLAAVQAGGRNPQLAFIEALSSTAAVAIETRHLVDSQKNLLESLIQLLAGAIDAKSPYTGGHCQRVPALTKMLVHAAEDATDGPFSDFQLNADEWEAVHVGAWLHDCGKVTTPEYVVDKATKLEGIFNRIHEIRTRFEVLKRDAEIAYWRNRSQGTPEQEAWAELQARWKALDEDFAFIADCNVGGEFLDPAKIERIKTIAQRPWMRTLDDRLGLSREEARPLQGIPPQALPHVETLLADKPEHLIPRPAEEQATASKDARFQIKVPKYKFNRGEIYNLAISRGTLTEEERFIINDHIVQTIVMLERLPFPRHLRSVPEIAGGHHERMDGRGYPMGLKREDMSVPARIMAIADVFEALTAADRPYKLPKTLSESLGIMARMTRENHLDADLFELFLRSGIYRQYAEQFLLASQIDEVDIEALLRVG</sequence>
<dbReference type="Gene3D" id="3.30.450.40">
    <property type="match status" value="1"/>
</dbReference>
<keyword evidence="1" id="KW-1133">Transmembrane helix</keyword>
<reference evidence="4 5" key="1">
    <citation type="submission" date="2024-01" db="EMBL/GenBank/DDBJ databases">
        <title>Uliginosibacterium soil sp. nov.</title>
        <authorList>
            <person name="Lv Y."/>
        </authorList>
    </citation>
    <scope>NUCLEOTIDE SEQUENCE [LARGE SCALE GENOMIC DNA]</scope>
    <source>
        <strain evidence="4 5">H3</strain>
    </source>
</reference>
<organism evidence="4 5">
    <name type="scientific">Uliginosibacterium silvisoli</name>
    <dbReference type="NCBI Taxonomy" id="3114758"/>
    <lineage>
        <taxon>Bacteria</taxon>
        <taxon>Pseudomonadati</taxon>
        <taxon>Pseudomonadota</taxon>
        <taxon>Betaproteobacteria</taxon>
        <taxon>Rhodocyclales</taxon>
        <taxon>Zoogloeaceae</taxon>
        <taxon>Uliginosibacterium</taxon>
    </lineage>
</organism>
<dbReference type="Gene3D" id="3.30.450.20">
    <property type="entry name" value="PAS domain"/>
    <property type="match status" value="2"/>
</dbReference>
<keyword evidence="5" id="KW-1185">Reference proteome</keyword>
<dbReference type="PROSITE" id="PS50885">
    <property type="entry name" value="HAMP"/>
    <property type="match status" value="1"/>
</dbReference>
<evidence type="ECO:0000313" key="4">
    <source>
        <dbReference type="EMBL" id="MEC5384614.1"/>
    </source>
</evidence>
<keyword evidence="1" id="KW-0812">Transmembrane</keyword>
<dbReference type="Gene3D" id="6.10.340.10">
    <property type="match status" value="1"/>
</dbReference>
<evidence type="ECO:0000313" key="5">
    <source>
        <dbReference type="Proteomes" id="UP001331561"/>
    </source>
</evidence>
<feature type="domain" description="HD-GYP" evidence="3">
    <location>
        <begin position="747"/>
        <end position="956"/>
    </location>
</feature>
<dbReference type="Pfam" id="PF13487">
    <property type="entry name" value="HD_5"/>
    <property type="match status" value="1"/>
</dbReference>